<feature type="transmembrane region" description="Helical" evidence="6">
    <location>
        <begin position="295"/>
        <end position="313"/>
    </location>
</feature>
<comment type="subcellular location">
    <subcellularLocation>
        <location evidence="1">Cell membrane</location>
        <topology evidence="1">Multi-pass membrane protein</topology>
    </subcellularLocation>
</comment>
<evidence type="ECO:0000313" key="8">
    <source>
        <dbReference type="EMBL" id="TDR52926.1"/>
    </source>
</evidence>
<dbReference type="AlphaFoldDB" id="A0A4V3DPM9"/>
<dbReference type="Pfam" id="PF07690">
    <property type="entry name" value="MFS_1"/>
    <property type="match status" value="1"/>
</dbReference>
<evidence type="ECO:0000256" key="4">
    <source>
        <dbReference type="ARBA" id="ARBA00022989"/>
    </source>
</evidence>
<dbReference type="PANTHER" id="PTHR43683:SF1">
    <property type="entry name" value="MULTIDRUG EFFLUX PROTEIN YFMO"/>
    <property type="match status" value="1"/>
</dbReference>
<name>A0A4V3DPM9_9LIST</name>
<dbReference type="InterPro" id="IPR053200">
    <property type="entry name" value="YfmO-like"/>
</dbReference>
<protein>
    <submittedName>
        <fullName evidence="8">Putative MFS family arabinose efflux permease</fullName>
    </submittedName>
</protein>
<feature type="transmembrane region" description="Helical" evidence="6">
    <location>
        <begin position="73"/>
        <end position="93"/>
    </location>
</feature>
<dbReference type="CDD" id="cd17474">
    <property type="entry name" value="MFS_YfmO_like"/>
    <property type="match status" value="1"/>
</dbReference>
<dbReference type="OrthoDB" id="66811at2"/>
<evidence type="ECO:0000256" key="5">
    <source>
        <dbReference type="ARBA" id="ARBA00023136"/>
    </source>
</evidence>
<feature type="transmembrane region" description="Helical" evidence="6">
    <location>
        <begin position="385"/>
        <end position="402"/>
    </location>
</feature>
<feature type="domain" description="Major facilitator superfamily (MFS) profile" evidence="7">
    <location>
        <begin position="35"/>
        <end position="407"/>
    </location>
</feature>
<gene>
    <name evidence="8" type="ORF">DFP96_106133</name>
</gene>
<dbReference type="PROSITE" id="PS50850">
    <property type="entry name" value="MFS"/>
    <property type="match status" value="1"/>
</dbReference>
<dbReference type="STRING" id="1265846.PROCOU_17074"/>
<feature type="transmembrane region" description="Helical" evidence="6">
    <location>
        <begin position="257"/>
        <end position="283"/>
    </location>
</feature>
<dbReference type="PANTHER" id="PTHR43683">
    <property type="entry name" value="MULTIDRUG EFFLUX PROTEIN YFMO"/>
    <property type="match status" value="1"/>
</dbReference>
<keyword evidence="2" id="KW-0813">Transport</keyword>
<reference evidence="8 9" key="1">
    <citation type="submission" date="2019-03" db="EMBL/GenBank/DDBJ databases">
        <title>Genomic Encyclopedia of Type Strains, Phase III (KMG-III): the genomes of soil and plant-associated and newly described type strains.</title>
        <authorList>
            <person name="Whitman W."/>
        </authorList>
    </citation>
    <scope>NUCLEOTIDE SEQUENCE [LARGE SCALE GENOMIC DNA]</scope>
    <source>
        <strain evidence="8 9">CECT 7972</strain>
    </source>
</reference>
<keyword evidence="5 6" id="KW-0472">Membrane</keyword>
<sequence length="410" mass="43288">MKLINKQEWFVVVEGKVALQKEDGVLKSLLHQPKSALAVAFSCVVAFMGIGLVDPILKSISEQLHATPAQTSLLFTSYMLVTGVVMLFTGFISSRIGAKLTLLIGLIIIIIFAGLGGLSQSVGQLVGLRAGWGLGNALFISTALATIIAVSSGATEKAIIMYEAAMGLGMSVGPLVGGLLGSISWRAPFFGVATLMAIGFVAIIMLLDPIPKPKVKSKFWSSLTALRHKGLLVTGLTALFYNFGFFTLLAYSPFLMVGYSAIQVGLVFFGWGLMLAISSVFVAPRLEELWGTKSVMIGALALFAIILVVMGIGANYSMVISVCIVIAGFFQGINNTLITSAVMVVSPVERSTASSAYSFIRFTGGAIAPWLAGSLAVWFNPHVTFYVAGFAVLVGIIVLLVGRKALSALD</sequence>
<dbReference type="InterPro" id="IPR020846">
    <property type="entry name" value="MFS_dom"/>
</dbReference>
<feature type="transmembrane region" description="Helical" evidence="6">
    <location>
        <begin position="130"/>
        <end position="150"/>
    </location>
</feature>
<organism evidence="8 9">
    <name type="scientific">Listeria rocourtiae</name>
    <dbReference type="NCBI Taxonomy" id="647910"/>
    <lineage>
        <taxon>Bacteria</taxon>
        <taxon>Bacillati</taxon>
        <taxon>Bacillota</taxon>
        <taxon>Bacilli</taxon>
        <taxon>Bacillales</taxon>
        <taxon>Listeriaceae</taxon>
        <taxon>Listeria</taxon>
    </lineage>
</organism>
<dbReference type="InterPro" id="IPR036259">
    <property type="entry name" value="MFS_trans_sf"/>
</dbReference>
<evidence type="ECO:0000259" key="7">
    <source>
        <dbReference type="PROSITE" id="PS50850"/>
    </source>
</evidence>
<keyword evidence="9" id="KW-1185">Reference proteome</keyword>
<proteinExistence type="predicted"/>
<feature type="transmembrane region" description="Helical" evidence="6">
    <location>
        <begin position="36"/>
        <end position="53"/>
    </location>
</feature>
<evidence type="ECO:0000313" key="9">
    <source>
        <dbReference type="Proteomes" id="UP000295558"/>
    </source>
</evidence>
<dbReference type="SUPFAM" id="SSF103473">
    <property type="entry name" value="MFS general substrate transporter"/>
    <property type="match status" value="1"/>
</dbReference>
<accession>A0A4V3DPM9</accession>
<dbReference type="GO" id="GO:0022857">
    <property type="term" value="F:transmembrane transporter activity"/>
    <property type="evidence" value="ECO:0007669"/>
    <property type="project" value="InterPro"/>
</dbReference>
<feature type="transmembrane region" description="Helical" evidence="6">
    <location>
        <begin position="231"/>
        <end position="251"/>
    </location>
</feature>
<dbReference type="Gene3D" id="1.20.1250.20">
    <property type="entry name" value="MFS general substrate transporter like domains"/>
    <property type="match status" value="1"/>
</dbReference>
<feature type="transmembrane region" description="Helical" evidence="6">
    <location>
        <begin position="319"/>
        <end position="346"/>
    </location>
</feature>
<dbReference type="PRINTS" id="PR01035">
    <property type="entry name" value="TCRTETA"/>
</dbReference>
<dbReference type="Proteomes" id="UP000295558">
    <property type="component" value="Unassembled WGS sequence"/>
</dbReference>
<evidence type="ECO:0000256" key="3">
    <source>
        <dbReference type="ARBA" id="ARBA00022692"/>
    </source>
</evidence>
<feature type="transmembrane region" description="Helical" evidence="6">
    <location>
        <begin position="100"/>
        <end position="118"/>
    </location>
</feature>
<dbReference type="InterPro" id="IPR001958">
    <property type="entry name" value="Tet-R_TetA/multi-R_MdtG-like"/>
</dbReference>
<keyword evidence="4 6" id="KW-1133">Transmembrane helix</keyword>
<evidence type="ECO:0000256" key="2">
    <source>
        <dbReference type="ARBA" id="ARBA00022448"/>
    </source>
</evidence>
<evidence type="ECO:0000256" key="6">
    <source>
        <dbReference type="SAM" id="Phobius"/>
    </source>
</evidence>
<evidence type="ECO:0000256" key="1">
    <source>
        <dbReference type="ARBA" id="ARBA00004651"/>
    </source>
</evidence>
<dbReference type="GO" id="GO:0005886">
    <property type="term" value="C:plasma membrane"/>
    <property type="evidence" value="ECO:0007669"/>
    <property type="project" value="UniProtKB-SubCell"/>
</dbReference>
<keyword evidence="3 6" id="KW-0812">Transmembrane</keyword>
<feature type="transmembrane region" description="Helical" evidence="6">
    <location>
        <begin position="162"/>
        <end position="183"/>
    </location>
</feature>
<dbReference type="InterPro" id="IPR011701">
    <property type="entry name" value="MFS"/>
</dbReference>
<comment type="caution">
    <text evidence="8">The sequence shown here is derived from an EMBL/GenBank/DDBJ whole genome shotgun (WGS) entry which is preliminary data.</text>
</comment>
<dbReference type="RefSeq" id="WP_051994455.1">
    <property type="nucleotide sequence ID" value="NZ_JAARQJ010000009.1"/>
</dbReference>
<feature type="transmembrane region" description="Helical" evidence="6">
    <location>
        <begin position="358"/>
        <end position="379"/>
    </location>
</feature>
<dbReference type="EMBL" id="SNZK01000006">
    <property type="protein sequence ID" value="TDR52926.1"/>
    <property type="molecule type" value="Genomic_DNA"/>
</dbReference>
<feature type="transmembrane region" description="Helical" evidence="6">
    <location>
        <begin position="189"/>
        <end position="210"/>
    </location>
</feature>